<dbReference type="Pfam" id="PF00717">
    <property type="entry name" value="Peptidase_S24"/>
    <property type="match status" value="1"/>
</dbReference>
<dbReference type="GO" id="GO:0045892">
    <property type="term" value="P:negative regulation of DNA-templated transcription"/>
    <property type="evidence" value="ECO:0007669"/>
    <property type="project" value="InterPro"/>
</dbReference>
<dbReference type="PANTHER" id="PTHR40661">
    <property type="match status" value="1"/>
</dbReference>
<evidence type="ECO:0000256" key="2">
    <source>
        <dbReference type="ARBA" id="ARBA00023125"/>
    </source>
</evidence>
<proteinExistence type="predicted"/>
<name>A0A238ZWS9_9BACT</name>
<reference evidence="6 7" key="1">
    <citation type="submission" date="2017-06" db="EMBL/GenBank/DDBJ databases">
        <authorList>
            <person name="Kim H.J."/>
            <person name="Triplett B.A."/>
        </authorList>
    </citation>
    <scope>NUCLEOTIDE SEQUENCE [LARGE SCALE GENOMIC DNA]</scope>
    <source>
        <strain evidence="6 7">DSM 13116</strain>
    </source>
</reference>
<dbReference type="CDD" id="cd06462">
    <property type="entry name" value="Peptidase_S24_S26"/>
    <property type="match status" value="1"/>
</dbReference>
<dbReference type="SUPFAM" id="SSF51306">
    <property type="entry name" value="LexA/Signal peptidase"/>
    <property type="match status" value="1"/>
</dbReference>
<dbReference type="SUPFAM" id="SSF47413">
    <property type="entry name" value="lambda repressor-like DNA-binding domains"/>
    <property type="match status" value="1"/>
</dbReference>
<evidence type="ECO:0000313" key="7">
    <source>
        <dbReference type="Proteomes" id="UP000198324"/>
    </source>
</evidence>
<evidence type="ECO:0000256" key="3">
    <source>
        <dbReference type="ARBA" id="ARBA00023163"/>
    </source>
</evidence>
<keyword evidence="7" id="KW-1185">Reference proteome</keyword>
<dbReference type="InterPro" id="IPR015927">
    <property type="entry name" value="Peptidase_S24_S26A/B/C"/>
</dbReference>
<dbReference type="AlphaFoldDB" id="A0A238ZWS9"/>
<keyword evidence="2" id="KW-0238">DNA-binding</keyword>
<evidence type="ECO:0000259" key="4">
    <source>
        <dbReference type="Pfam" id="PF00717"/>
    </source>
</evidence>
<accession>A0A238ZWS9</accession>
<dbReference type="EMBL" id="FZOC01000003">
    <property type="protein sequence ID" value="SNR87224.1"/>
    <property type="molecule type" value="Genomic_DNA"/>
</dbReference>
<dbReference type="InterPro" id="IPR036286">
    <property type="entry name" value="LexA/Signal_pep-like_sf"/>
</dbReference>
<evidence type="ECO:0000256" key="1">
    <source>
        <dbReference type="ARBA" id="ARBA00023015"/>
    </source>
</evidence>
<protein>
    <submittedName>
        <fullName evidence="6">Phage repressor protein C, contains Cro/C1-type HTH and peptisase s24 domains</fullName>
    </submittedName>
</protein>
<dbReference type="PANTHER" id="PTHR40661:SF3">
    <property type="entry name" value="FELS-1 PROPHAGE TRANSCRIPTIONAL REGULATOR"/>
    <property type="match status" value="1"/>
</dbReference>
<dbReference type="Gene3D" id="1.10.260.40">
    <property type="entry name" value="lambda repressor-like DNA-binding domains"/>
    <property type="match status" value="1"/>
</dbReference>
<evidence type="ECO:0000313" key="6">
    <source>
        <dbReference type="EMBL" id="SNR87224.1"/>
    </source>
</evidence>
<dbReference type="Proteomes" id="UP000198324">
    <property type="component" value="Unassembled WGS sequence"/>
</dbReference>
<feature type="domain" description="Bacteriophage CI repressor N-terminal" evidence="5">
    <location>
        <begin position="19"/>
        <end position="82"/>
    </location>
</feature>
<gene>
    <name evidence="6" type="ORF">SAMN04488503_1636</name>
</gene>
<dbReference type="Pfam" id="PF07022">
    <property type="entry name" value="Phage_CI_repr"/>
    <property type="match status" value="1"/>
</dbReference>
<feature type="domain" description="Peptidase S24/S26A/S26B/S26C" evidence="4">
    <location>
        <begin position="139"/>
        <end position="231"/>
    </location>
</feature>
<dbReference type="InterPro" id="IPR010744">
    <property type="entry name" value="Phage_CI_N"/>
</dbReference>
<sequence>MAKLKKKCDERLERWFEEAMERIKKATGARTQVQLAEVLEVRQSSISDAKRRCSVPSDWFLKLYRSHGLNPNWLSDGQEPVYLNASRGGVPAENLLRETPAAYGRANARSRVVQVNSMAGADGAAASWTPQPVEDLCIPESFHRPELVVVRVDTAAMEPLIQRGAFVGVDAAQRQHPDGDLCAVHFPHQGLLVRRVFCQGDSFVLRAEDKSHADISVPAAEMAARTLGRVIWVIQSLGQQG</sequence>
<dbReference type="InterPro" id="IPR010982">
    <property type="entry name" value="Lambda_DNA-bd_dom_sf"/>
</dbReference>
<dbReference type="GO" id="GO:0003677">
    <property type="term" value="F:DNA binding"/>
    <property type="evidence" value="ECO:0007669"/>
    <property type="project" value="UniProtKB-KW"/>
</dbReference>
<organism evidence="6 7">
    <name type="scientific">Humidesulfovibrio mexicanus</name>
    <dbReference type="NCBI Taxonomy" id="147047"/>
    <lineage>
        <taxon>Bacteria</taxon>
        <taxon>Pseudomonadati</taxon>
        <taxon>Thermodesulfobacteriota</taxon>
        <taxon>Desulfovibrionia</taxon>
        <taxon>Desulfovibrionales</taxon>
        <taxon>Desulfovibrionaceae</taxon>
        <taxon>Humidesulfovibrio</taxon>
    </lineage>
</organism>
<keyword evidence="1" id="KW-0805">Transcription regulation</keyword>
<dbReference type="Gene3D" id="2.10.109.10">
    <property type="entry name" value="Umud Fragment, subunit A"/>
    <property type="match status" value="1"/>
</dbReference>
<evidence type="ECO:0000259" key="5">
    <source>
        <dbReference type="Pfam" id="PF07022"/>
    </source>
</evidence>
<keyword evidence="3" id="KW-0804">Transcription</keyword>